<dbReference type="KEGG" id="xap:XA3_01770"/>
<name>A0AAU9DHG7_9LACO</name>
<sequence length="46" mass="5326">MKNFIDLKKTELDKVNGGLVSPERHNRPKLFPPYVPPVKTIKIVMH</sequence>
<protein>
    <recommendedName>
        <fullName evidence="3">Bacteriocin</fullName>
    </recommendedName>
</protein>
<dbReference type="Proteomes" id="UP001321861">
    <property type="component" value="Chromosome"/>
</dbReference>
<keyword evidence="2" id="KW-1185">Reference proteome</keyword>
<evidence type="ECO:0008006" key="3">
    <source>
        <dbReference type="Google" id="ProtNLM"/>
    </source>
</evidence>
<evidence type="ECO:0000313" key="1">
    <source>
        <dbReference type="EMBL" id="BDR57736.1"/>
    </source>
</evidence>
<reference evidence="1 2" key="1">
    <citation type="journal article" date="2023" name="Microbiol. Spectr.">
        <title>Symbiosis of Carpenter Bees with Uncharacterized Lactic Acid Bacteria Showing NAD Auxotrophy.</title>
        <authorList>
            <person name="Kawasaki S."/>
            <person name="Ozawa K."/>
            <person name="Mori T."/>
            <person name="Yamamoto A."/>
            <person name="Ito M."/>
            <person name="Ohkuma M."/>
            <person name="Sakamoto M."/>
            <person name="Matsutani M."/>
        </authorList>
    </citation>
    <scope>NUCLEOTIDE SEQUENCE [LARGE SCALE GENOMIC DNA]</scope>
    <source>
        <strain evidence="1 2">XA3</strain>
    </source>
</reference>
<proteinExistence type="predicted"/>
<gene>
    <name evidence="1" type="ORF">XA3_01770</name>
</gene>
<evidence type="ECO:0000313" key="2">
    <source>
        <dbReference type="Proteomes" id="UP001321861"/>
    </source>
</evidence>
<dbReference type="EMBL" id="AP026802">
    <property type="protein sequence ID" value="BDR57736.1"/>
    <property type="molecule type" value="Genomic_DNA"/>
</dbReference>
<accession>A0AAU9DHG7</accession>
<organism evidence="1 2">
    <name type="scientific">Xylocopilactobacillus apicola</name>
    <dbReference type="NCBI Taxonomy" id="2932184"/>
    <lineage>
        <taxon>Bacteria</taxon>
        <taxon>Bacillati</taxon>
        <taxon>Bacillota</taxon>
        <taxon>Bacilli</taxon>
        <taxon>Lactobacillales</taxon>
        <taxon>Lactobacillaceae</taxon>
        <taxon>Xylocopilactobacillus</taxon>
    </lineage>
</organism>
<dbReference type="AlphaFoldDB" id="A0AAU9DHG7"/>